<keyword evidence="3" id="KW-0521">NADP</keyword>
<dbReference type="PANTHER" id="PTHR43765:SF2">
    <property type="entry name" value="2-DEHYDROPANTOATE 2-REDUCTASE"/>
    <property type="match status" value="1"/>
</dbReference>
<dbReference type="InterPro" id="IPR008927">
    <property type="entry name" value="6-PGluconate_DH-like_C_sf"/>
</dbReference>
<dbReference type="Proteomes" id="UP001586593">
    <property type="component" value="Unassembled WGS sequence"/>
</dbReference>
<dbReference type="InterPro" id="IPR003710">
    <property type="entry name" value="ApbA"/>
</dbReference>
<protein>
    <recommendedName>
        <fullName evidence="2">2-dehydropantoate 2-reductase</fullName>
        <ecNumber evidence="2">1.1.1.169</ecNumber>
    </recommendedName>
    <alternativeName>
        <fullName evidence="5">Ketopantoate reductase</fullName>
    </alternativeName>
</protein>
<evidence type="ECO:0000313" key="8">
    <source>
        <dbReference type="EMBL" id="KAL1868412.1"/>
    </source>
</evidence>
<evidence type="ECO:0000256" key="5">
    <source>
        <dbReference type="ARBA" id="ARBA00032024"/>
    </source>
</evidence>
<dbReference type="SUPFAM" id="SSF51735">
    <property type="entry name" value="NAD(P)-binding Rossmann-fold domains"/>
    <property type="match status" value="1"/>
</dbReference>
<evidence type="ECO:0000259" key="6">
    <source>
        <dbReference type="Pfam" id="PF02558"/>
    </source>
</evidence>
<gene>
    <name evidence="8" type="ORF">VTK73DRAFT_3706</name>
</gene>
<dbReference type="Pfam" id="PF08546">
    <property type="entry name" value="ApbA_C"/>
    <property type="match status" value="1"/>
</dbReference>
<evidence type="ECO:0000259" key="7">
    <source>
        <dbReference type="Pfam" id="PF08546"/>
    </source>
</evidence>
<comment type="caution">
    <text evidence="8">The sequence shown here is derived from an EMBL/GenBank/DDBJ whole genome shotgun (WGS) entry which is preliminary data.</text>
</comment>
<evidence type="ECO:0000256" key="3">
    <source>
        <dbReference type="ARBA" id="ARBA00022857"/>
    </source>
</evidence>
<dbReference type="Gene3D" id="3.40.50.720">
    <property type="entry name" value="NAD(P)-binding Rossmann-like Domain"/>
    <property type="match status" value="1"/>
</dbReference>
<organism evidence="8 9">
    <name type="scientific">Phialemonium thermophilum</name>
    <dbReference type="NCBI Taxonomy" id="223376"/>
    <lineage>
        <taxon>Eukaryota</taxon>
        <taxon>Fungi</taxon>
        <taxon>Dikarya</taxon>
        <taxon>Ascomycota</taxon>
        <taxon>Pezizomycotina</taxon>
        <taxon>Sordariomycetes</taxon>
        <taxon>Sordariomycetidae</taxon>
        <taxon>Cephalothecales</taxon>
        <taxon>Cephalothecaceae</taxon>
        <taxon>Phialemonium</taxon>
    </lineage>
</organism>
<evidence type="ECO:0000313" key="9">
    <source>
        <dbReference type="Proteomes" id="UP001586593"/>
    </source>
</evidence>
<feature type="domain" description="Ketopantoate reductase C-terminal" evidence="7">
    <location>
        <begin position="238"/>
        <end position="367"/>
    </location>
</feature>
<dbReference type="InterPro" id="IPR013752">
    <property type="entry name" value="KPA_reductase"/>
</dbReference>
<name>A0ABR3WXN6_9PEZI</name>
<comment type="similarity">
    <text evidence="1">Belongs to the ketopantoate reductase family.</text>
</comment>
<dbReference type="EMBL" id="JAZHXJ010000218">
    <property type="protein sequence ID" value="KAL1868412.1"/>
    <property type="molecule type" value="Genomic_DNA"/>
</dbReference>
<dbReference type="InterPro" id="IPR050838">
    <property type="entry name" value="Ketopantoate_reductase"/>
</dbReference>
<dbReference type="NCBIfam" id="TIGR00745">
    <property type="entry name" value="apbA_panE"/>
    <property type="match status" value="1"/>
</dbReference>
<dbReference type="Gene3D" id="1.10.1040.10">
    <property type="entry name" value="N-(1-d-carboxylethyl)-l-norvaline Dehydrogenase, domain 2"/>
    <property type="match status" value="1"/>
</dbReference>
<keyword evidence="4" id="KW-0560">Oxidoreductase</keyword>
<dbReference type="Pfam" id="PF02558">
    <property type="entry name" value="ApbA"/>
    <property type="match status" value="1"/>
</dbReference>
<sequence length="381" mass="41616">MSRYLFCRCWRSHGQMTIQPQLRRYSKQGSSSISQERIYILGVGNLGKFVAHGLSNLSPQPPVTLLLHRPGLVADWEACGRCIERIADGVGDKATGLDAELVGAEAPPAEQHEGAAKPIKNLVLATKTYMTPKALASIKDRLDKSSNIIFLQNGMGTTDEVSAAFFPDPASRPTYWAGICTTGIYSTTPFSFVLAGPGKMTIGPVSSSDESSLGTSYMVQSMLRAKDLVASPVSAAEIQRAQLLKLVVNAMANPLTAIFRCKNGDLFVHEARLHLMKALLEEAAPIIRALLPARYQGDDAFSDDRLLELVLDVTEKTAKNTTSMLQDIQAGRQTEIDYINGYIVRKGKDLGLPCSKNALLVDLVKQRRVIDNEGIRVFYSQ</sequence>
<dbReference type="EC" id="1.1.1.169" evidence="2"/>
<evidence type="ECO:0000256" key="4">
    <source>
        <dbReference type="ARBA" id="ARBA00023002"/>
    </source>
</evidence>
<dbReference type="InterPro" id="IPR013332">
    <property type="entry name" value="KPR_N"/>
</dbReference>
<feature type="domain" description="Ketopantoate reductase N-terminal" evidence="6">
    <location>
        <begin position="38"/>
        <end position="205"/>
    </location>
</feature>
<dbReference type="PANTHER" id="PTHR43765">
    <property type="entry name" value="2-DEHYDROPANTOATE 2-REDUCTASE-RELATED"/>
    <property type="match status" value="1"/>
</dbReference>
<accession>A0ABR3WXN6</accession>
<proteinExistence type="inferred from homology"/>
<dbReference type="SUPFAM" id="SSF48179">
    <property type="entry name" value="6-phosphogluconate dehydrogenase C-terminal domain-like"/>
    <property type="match status" value="1"/>
</dbReference>
<dbReference type="InterPro" id="IPR013328">
    <property type="entry name" value="6PGD_dom2"/>
</dbReference>
<keyword evidence="9" id="KW-1185">Reference proteome</keyword>
<reference evidence="8 9" key="1">
    <citation type="journal article" date="2024" name="Commun. Biol.">
        <title>Comparative genomic analysis of thermophilic fungi reveals convergent evolutionary adaptations and gene losses.</title>
        <authorList>
            <person name="Steindorff A.S."/>
            <person name="Aguilar-Pontes M.V."/>
            <person name="Robinson A.J."/>
            <person name="Andreopoulos B."/>
            <person name="LaButti K."/>
            <person name="Kuo A."/>
            <person name="Mondo S."/>
            <person name="Riley R."/>
            <person name="Otillar R."/>
            <person name="Haridas S."/>
            <person name="Lipzen A."/>
            <person name="Grimwood J."/>
            <person name="Schmutz J."/>
            <person name="Clum A."/>
            <person name="Reid I.D."/>
            <person name="Moisan M.C."/>
            <person name="Butler G."/>
            <person name="Nguyen T.T.M."/>
            <person name="Dewar K."/>
            <person name="Conant G."/>
            <person name="Drula E."/>
            <person name="Henrissat B."/>
            <person name="Hansel C."/>
            <person name="Singer S."/>
            <person name="Hutchinson M.I."/>
            <person name="de Vries R.P."/>
            <person name="Natvig D.O."/>
            <person name="Powell A.J."/>
            <person name="Tsang A."/>
            <person name="Grigoriev I.V."/>
        </authorList>
    </citation>
    <scope>NUCLEOTIDE SEQUENCE [LARGE SCALE GENOMIC DNA]</scope>
    <source>
        <strain evidence="8 9">ATCC 24622</strain>
    </source>
</reference>
<evidence type="ECO:0000256" key="2">
    <source>
        <dbReference type="ARBA" id="ARBA00013014"/>
    </source>
</evidence>
<dbReference type="InterPro" id="IPR036291">
    <property type="entry name" value="NAD(P)-bd_dom_sf"/>
</dbReference>
<evidence type="ECO:0000256" key="1">
    <source>
        <dbReference type="ARBA" id="ARBA00007870"/>
    </source>
</evidence>